<evidence type="ECO:0000313" key="3">
    <source>
        <dbReference type="EMBL" id="MBB5959269.1"/>
    </source>
</evidence>
<sequence length="354" mass="36797">MTSGDPEPGARPHFNRQWNGYDRREVDAAIKHLTDQLELLRTDRDAAIETAEDVNRELDAARSELSEYRMLHAGYSKENTVSGAIRYLMHVARQKAEKEEQEARERSEALLRQADQYAERQAVLLDETEQETQRRLAEADRMAREIVGSATAEAQAVLADLVERRKLLDRWCAELDVPLPRDASGPIPTPADDQSATADDDRSAGGRPVGDQPVVAQAVGARAAGGEPVGDQPVDGLPVGSVGDTPVGSTDDRSAGSAGSAGSVGGRSVESVEGEPGDGGSVGSGAAQPAASAASAASGEDEPAGSGDGRLVVSVDGRPAAPVDGQLVVSVDGGSAAPVLLEDGAPARPAAERS</sequence>
<accession>A0A841CPP6</accession>
<protein>
    <submittedName>
        <fullName evidence="3">Cell division septum initiation protein DivIVA</fullName>
    </submittedName>
</protein>
<keyword evidence="4" id="KW-1185">Reference proteome</keyword>
<dbReference type="RefSeq" id="WP_184695966.1">
    <property type="nucleotide sequence ID" value="NZ_JACHJN010000010.1"/>
</dbReference>
<feature type="compositionally biased region" description="Low complexity" evidence="2">
    <location>
        <begin position="214"/>
        <end position="226"/>
    </location>
</feature>
<keyword evidence="3" id="KW-0131">Cell cycle</keyword>
<evidence type="ECO:0000256" key="2">
    <source>
        <dbReference type="SAM" id="MobiDB-lite"/>
    </source>
</evidence>
<evidence type="ECO:0000313" key="4">
    <source>
        <dbReference type="Proteomes" id="UP000547510"/>
    </source>
</evidence>
<evidence type="ECO:0000256" key="1">
    <source>
        <dbReference type="SAM" id="Coils"/>
    </source>
</evidence>
<dbReference type="EMBL" id="JACHJN010000010">
    <property type="protein sequence ID" value="MBB5959269.1"/>
    <property type="molecule type" value="Genomic_DNA"/>
</dbReference>
<dbReference type="Proteomes" id="UP000547510">
    <property type="component" value="Unassembled WGS sequence"/>
</dbReference>
<feature type="region of interest" description="Disordered" evidence="2">
    <location>
        <begin position="178"/>
        <end position="318"/>
    </location>
</feature>
<comment type="caution">
    <text evidence="3">The sequence shown here is derived from an EMBL/GenBank/DDBJ whole genome shotgun (WGS) entry which is preliminary data.</text>
</comment>
<feature type="coiled-coil region" evidence="1">
    <location>
        <begin position="23"/>
        <end position="145"/>
    </location>
</feature>
<proteinExistence type="predicted"/>
<organism evidence="3 4">
    <name type="scientific">Saccharothrix tamanrassetensis</name>
    <dbReference type="NCBI Taxonomy" id="1051531"/>
    <lineage>
        <taxon>Bacteria</taxon>
        <taxon>Bacillati</taxon>
        <taxon>Actinomycetota</taxon>
        <taxon>Actinomycetes</taxon>
        <taxon>Pseudonocardiales</taxon>
        <taxon>Pseudonocardiaceae</taxon>
        <taxon>Saccharothrix</taxon>
    </lineage>
</organism>
<dbReference type="AlphaFoldDB" id="A0A841CPP6"/>
<gene>
    <name evidence="3" type="ORF">FHS29_005889</name>
</gene>
<feature type="compositionally biased region" description="Low complexity" evidence="2">
    <location>
        <begin position="284"/>
        <end position="298"/>
    </location>
</feature>
<dbReference type="GO" id="GO:0051301">
    <property type="term" value="P:cell division"/>
    <property type="evidence" value="ECO:0007669"/>
    <property type="project" value="UniProtKB-KW"/>
</dbReference>
<reference evidence="3 4" key="1">
    <citation type="submission" date="2020-08" db="EMBL/GenBank/DDBJ databases">
        <title>Genomic Encyclopedia of Type Strains, Phase III (KMG-III): the genomes of soil and plant-associated and newly described type strains.</title>
        <authorList>
            <person name="Whitman W."/>
        </authorList>
    </citation>
    <scope>NUCLEOTIDE SEQUENCE [LARGE SCALE GENOMIC DNA]</scope>
    <source>
        <strain evidence="3 4">CECT 8640</strain>
    </source>
</reference>
<feature type="compositionally biased region" description="Low complexity" evidence="2">
    <location>
        <begin position="255"/>
        <end position="271"/>
    </location>
</feature>
<name>A0A841CPP6_9PSEU</name>
<keyword evidence="3" id="KW-0132">Cell division</keyword>
<keyword evidence="1" id="KW-0175">Coiled coil</keyword>